<evidence type="ECO:0000256" key="1">
    <source>
        <dbReference type="ARBA" id="ARBA00004496"/>
    </source>
</evidence>
<comment type="catalytic activity">
    <reaction evidence="13">
        <text>(R)-mevalonate + ATP = (R)-5-phosphomevalonate + ADP + H(+)</text>
        <dbReference type="Rhea" id="RHEA:17065"/>
        <dbReference type="ChEBI" id="CHEBI:15378"/>
        <dbReference type="ChEBI" id="CHEBI:30616"/>
        <dbReference type="ChEBI" id="CHEBI:36464"/>
        <dbReference type="ChEBI" id="CHEBI:58146"/>
        <dbReference type="ChEBI" id="CHEBI:456216"/>
        <dbReference type="EC" id="2.7.1.36"/>
    </reaction>
</comment>
<comment type="subcellular location">
    <subcellularLocation>
        <location evidence="1 13">Cytoplasm</location>
    </subcellularLocation>
</comment>
<dbReference type="InterPro" id="IPR006205">
    <property type="entry name" value="Mev_gal_kin"/>
</dbReference>
<keyword evidence="13" id="KW-0756">Sterol biosynthesis</keyword>
<dbReference type="InterPro" id="IPR020568">
    <property type="entry name" value="Ribosomal_Su5_D2-typ_SF"/>
</dbReference>
<evidence type="ECO:0000259" key="15">
    <source>
        <dbReference type="Pfam" id="PF08544"/>
    </source>
</evidence>
<comment type="caution">
    <text evidence="16">The sequence shown here is derived from an EMBL/GenBank/DDBJ whole genome shotgun (WGS) entry which is preliminary data.</text>
</comment>
<evidence type="ECO:0000256" key="2">
    <source>
        <dbReference type="ARBA" id="ARBA00006495"/>
    </source>
</evidence>
<evidence type="ECO:0000256" key="12">
    <source>
        <dbReference type="ARBA" id="ARBA00029438"/>
    </source>
</evidence>
<dbReference type="SUPFAM" id="SSF55060">
    <property type="entry name" value="GHMP Kinase, C-terminal domain"/>
    <property type="match status" value="1"/>
</dbReference>
<feature type="domain" description="GHMP kinase N-terminal" evidence="14">
    <location>
        <begin position="209"/>
        <end position="294"/>
    </location>
</feature>
<dbReference type="EMBL" id="JBHFFA010000004">
    <property type="protein sequence ID" value="KAL2631937.1"/>
    <property type="molecule type" value="Genomic_DNA"/>
</dbReference>
<dbReference type="NCBIfam" id="TIGR00549">
    <property type="entry name" value="mevalon_kin"/>
    <property type="match status" value="1"/>
</dbReference>
<dbReference type="Pfam" id="PF00288">
    <property type="entry name" value="GHMP_kinases_N"/>
    <property type="match status" value="1"/>
</dbReference>
<dbReference type="SUPFAM" id="SSF54211">
    <property type="entry name" value="Ribosomal protein S5 domain 2-like"/>
    <property type="match status" value="1"/>
</dbReference>
<keyword evidence="13" id="KW-1207">Sterol metabolism</keyword>
<keyword evidence="10" id="KW-0460">Magnesium</keyword>
<dbReference type="GO" id="GO:0005524">
    <property type="term" value="F:ATP binding"/>
    <property type="evidence" value="ECO:0007669"/>
    <property type="project" value="UniProtKB-KW"/>
</dbReference>
<dbReference type="InterPro" id="IPR036554">
    <property type="entry name" value="GHMP_kinase_C_sf"/>
</dbReference>
<reference evidence="16 17" key="1">
    <citation type="submission" date="2024-09" db="EMBL/GenBank/DDBJ databases">
        <title>Chromosome-scale assembly of Riccia fluitans.</title>
        <authorList>
            <person name="Paukszto L."/>
            <person name="Sawicki J."/>
            <person name="Karawczyk K."/>
            <person name="Piernik-Szablinska J."/>
            <person name="Szczecinska M."/>
            <person name="Mazdziarz M."/>
        </authorList>
    </citation>
    <scope>NUCLEOTIDE SEQUENCE [LARGE SCALE GENOMIC DNA]</scope>
    <source>
        <strain evidence="16">Rf_01</strain>
        <tissue evidence="16">Aerial parts of the thallus</tissue>
    </source>
</reference>
<dbReference type="PANTHER" id="PTHR43290:SF2">
    <property type="entry name" value="MEVALONATE KINASE"/>
    <property type="match status" value="1"/>
</dbReference>
<keyword evidence="13" id="KW-0753">Steroid metabolism</keyword>
<evidence type="ECO:0000256" key="8">
    <source>
        <dbReference type="ARBA" id="ARBA00022777"/>
    </source>
</evidence>
<dbReference type="InterPro" id="IPR014721">
    <property type="entry name" value="Ribsml_uS5_D2-typ_fold_subgr"/>
</dbReference>
<dbReference type="Gene3D" id="3.30.230.10">
    <property type="match status" value="1"/>
</dbReference>
<evidence type="ECO:0000256" key="11">
    <source>
        <dbReference type="ARBA" id="ARBA00023098"/>
    </source>
</evidence>
<keyword evidence="5 13" id="KW-0444">Lipid biosynthesis</keyword>
<evidence type="ECO:0000256" key="6">
    <source>
        <dbReference type="ARBA" id="ARBA00022679"/>
    </source>
</evidence>
<keyword evidence="4 13" id="KW-0963">Cytoplasm</keyword>
<evidence type="ECO:0000313" key="16">
    <source>
        <dbReference type="EMBL" id="KAL2631937.1"/>
    </source>
</evidence>
<evidence type="ECO:0000259" key="14">
    <source>
        <dbReference type="Pfam" id="PF00288"/>
    </source>
</evidence>
<keyword evidence="7 13" id="KW-0547">Nucleotide-binding</keyword>
<keyword evidence="17" id="KW-1185">Reference proteome</keyword>
<feature type="domain" description="GHMP kinase C-terminal" evidence="15">
    <location>
        <begin position="424"/>
        <end position="480"/>
    </location>
</feature>
<protein>
    <recommendedName>
        <fullName evidence="3 13">Mevalonate kinase</fullName>
        <shortName evidence="13">MK</shortName>
        <ecNumber evidence="3 13">2.7.1.36</ecNumber>
    </recommendedName>
</protein>
<keyword evidence="9 13" id="KW-0067">ATP-binding</keyword>
<comment type="similarity">
    <text evidence="2 13">Belongs to the GHMP kinase family. Mevalonate kinase subfamily.</text>
</comment>
<keyword evidence="8 13" id="KW-0418">Kinase</keyword>
<dbReference type="InterPro" id="IPR013750">
    <property type="entry name" value="GHMP_kinase_C_dom"/>
</dbReference>
<keyword evidence="13" id="KW-0752">Steroid biosynthesis</keyword>
<name>A0ABD1YMD4_9MARC</name>
<dbReference type="PRINTS" id="PR00959">
    <property type="entry name" value="MEVGALKINASE"/>
</dbReference>
<gene>
    <name evidence="16" type="ORF">R1flu_016623</name>
</gene>
<dbReference type="InterPro" id="IPR006204">
    <property type="entry name" value="GHMP_kinase_N_dom"/>
</dbReference>
<evidence type="ECO:0000256" key="5">
    <source>
        <dbReference type="ARBA" id="ARBA00022516"/>
    </source>
</evidence>
<comment type="pathway">
    <text evidence="12 13">Isoprenoid biosynthesis; isopentenyl diphosphate biosynthesis via mevalonate pathway; isopentenyl diphosphate from (R)-mevalonate: step 1/3.</text>
</comment>
<organism evidence="16 17">
    <name type="scientific">Riccia fluitans</name>
    <dbReference type="NCBI Taxonomy" id="41844"/>
    <lineage>
        <taxon>Eukaryota</taxon>
        <taxon>Viridiplantae</taxon>
        <taxon>Streptophyta</taxon>
        <taxon>Embryophyta</taxon>
        <taxon>Marchantiophyta</taxon>
        <taxon>Marchantiopsida</taxon>
        <taxon>Marchantiidae</taxon>
        <taxon>Marchantiales</taxon>
        <taxon>Ricciaceae</taxon>
        <taxon>Riccia</taxon>
    </lineage>
</organism>
<evidence type="ECO:0000256" key="7">
    <source>
        <dbReference type="ARBA" id="ARBA00022741"/>
    </source>
</evidence>
<dbReference type="Proteomes" id="UP001605036">
    <property type="component" value="Unassembled WGS sequence"/>
</dbReference>
<dbReference type="Pfam" id="PF08544">
    <property type="entry name" value="GHMP_kinases_C"/>
    <property type="match status" value="1"/>
</dbReference>
<keyword evidence="6 13" id="KW-0808">Transferase</keyword>
<evidence type="ECO:0000256" key="3">
    <source>
        <dbReference type="ARBA" id="ARBA00012103"/>
    </source>
</evidence>
<evidence type="ECO:0000256" key="4">
    <source>
        <dbReference type="ARBA" id="ARBA00022490"/>
    </source>
</evidence>
<dbReference type="GO" id="GO:0004496">
    <property type="term" value="F:mevalonate kinase activity"/>
    <property type="evidence" value="ECO:0007669"/>
    <property type="project" value="UniProtKB-EC"/>
</dbReference>
<evidence type="ECO:0000313" key="17">
    <source>
        <dbReference type="Proteomes" id="UP001605036"/>
    </source>
</evidence>
<accession>A0ABD1YMD4</accession>
<dbReference type="PROSITE" id="PS00627">
    <property type="entry name" value="GHMP_KINASES_ATP"/>
    <property type="match status" value="1"/>
</dbReference>
<dbReference type="GO" id="GO:0005737">
    <property type="term" value="C:cytoplasm"/>
    <property type="evidence" value="ECO:0007669"/>
    <property type="project" value="UniProtKB-SubCell"/>
</dbReference>
<proteinExistence type="inferred from homology"/>
<dbReference type="AlphaFoldDB" id="A0ABD1YMD4"/>
<dbReference type="EC" id="2.7.1.36" evidence="3 13"/>
<dbReference type="Gene3D" id="3.30.70.890">
    <property type="entry name" value="GHMP kinase, C-terminal domain"/>
    <property type="match status" value="1"/>
</dbReference>
<sequence>MRSKSLFKCKTARGLHGLPQSSEEIGKEKELFSTRSKQVVAHSTTRKHFLFIQLQGLRRQRMNSSPRMDIELDQSWMETGQVVEARAPGKVIICGEHAVVHGTGAVAAALNRYTIVRINRPPDHIGDEGHVSLHLPELEVRLKWKVAYLKEYFARLSISEPNPLSTEGIEEVKKMVGEFVEKQMIHKGMDKAASGGVEAFMFLYLSIIGLQPLEAVVTSELPVGAGLGSSAAFCVSVSAALLMAAHKVEVGSEDSLWRDILGIGLDLVNMWAFEGEKIIHGKPSGVDNTVSCYGHVVHFKKGQINRINDPLELRMLLTNTKVSRNTKKLVSGVGERAVRHPEAMAAVFKAVDAISEEVVQYLQSPGEVVTALESQPSLEEGERSERERKYAASLFMSDGMIINTSKTDGNKVTPLPKPKSSLQLTRLEELVSMNQGLLQCMGVSHPSIERICEITSGFSLCSKLTGAGGGGCVFTLLRPDSTDLLKLRHQLQLAGFDCFEAAMGGKGVQVGFRTSIYPSPRDV</sequence>
<dbReference type="InterPro" id="IPR006203">
    <property type="entry name" value="GHMP_knse_ATP-bd_CS"/>
</dbReference>
<evidence type="ECO:0000256" key="9">
    <source>
        <dbReference type="ARBA" id="ARBA00022840"/>
    </source>
</evidence>
<keyword evidence="11 13" id="KW-0443">Lipid metabolism</keyword>
<evidence type="ECO:0000256" key="13">
    <source>
        <dbReference type="RuleBase" id="RU363087"/>
    </source>
</evidence>
<dbReference type="GO" id="GO:0016126">
    <property type="term" value="P:sterol biosynthetic process"/>
    <property type="evidence" value="ECO:0007669"/>
    <property type="project" value="UniProtKB-KW"/>
</dbReference>
<dbReference type="PANTHER" id="PTHR43290">
    <property type="entry name" value="MEVALONATE KINASE"/>
    <property type="match status" value="1"/>
</dbReference>
<evidence type="ECO:0000256" key="10">
    <source>
        <dbReference type="ARBA" id="ARBA00022842"/>
    </source>
</evidence>